<proteinExistence type="predicted"/>
<gene>
    <name evidence="1" type="ORF">ELD05_12700</name>
</gene>
<organism evidence="1 2">
    <name type="scientific">Caldicellulosiruptor changbaiensis</name>
    <dbReference type="NCBI Taxonomy" id="1222016"/>
    <lineage>
        <taxon>Bacteria</taxon>
        <taxon>Bacillati</taxon>
        <taxon>Bacillota</taxon>
        <taxon>Bacillota incertae sedis</taxon>
        <taxon>Caldicellulosiruptorales</taxon>
        <taxon>Caldicellulosiruptoraceae</taxon>
        <taxon>Caldicellulosiruptor</taxon>
    </lineage>
</organism>
<dbReference type="AlphaFoldDB" id="A0A3T0D894"/>
<sequence>MAIMQINFYSKMLKKNTTILAILPVDKPDKKFQKDVDSENLKTLYLLHGYAGNYMDWLCGARIVELSMRYNVAVFLPSGENSFYLDDEEKEEYFGEFVGNEIIEFTRNVFPIPQKREKTFIGGLSMGGYGALRNGLKYNKNFAGIIALSSALIIHKIAGIPKDYRNAYASYNYYRRVFGDLNSLIGSDKDINALVTKLKQEKGSIPKIYMACGKDDFLVQENRDLFNFLKNEGIDVIYEEDEGGHDWDFWNKHIKKAFEWLNKLSN</sequence>
<keyword evidence="2" id="KW-1185">Reference proteome</keyword>
<dbReference type="InterPro" id="IPR050583">
    <property type="entry name" value="Mycobacterial_A85_antigen"/>
</dbReference>
<dbReference type="KEGG" id="ccha:ELD05_12700"/>
<reference evidence="1 2" key="1">
    <citation type="submission" date="2018-12" db="EMBL/GenBank/DDBJ databases">
        <title>Genome sequence from the cellulolytic species, Caldicellulosiruptor changbaiensis.</title>
        <authorList>
            <person name="Blumer-Schuette S.E."/>
            <person name="Mendoza C."/>
        </authorList>
    </citation>
    <scope>NUCLEOTIDE SEQUENCE [LARGE SCALE GENOMIC DNA]</scope>
    <source>
        <strain evidence="1 2">CBS-Z</strain>
    </source>
</reference>
<dbReference type="PANTHER" id="PTHR48098:SF1">
    <property type="entry name" value="DIACYLGLYCEROL ACYLTRANSFERASE_MYCOLYLTRANSFERASE AG85A"/>
    <property type="match status" value="1"/>
</dbReference>
<evidence type="ECO:0000313" key="1">
    <source>
        <dbReference type="EMBL" id="AZT91391.1"/>
    </source>
</evidence>
<protein>
    <submittedName>
        <fullName evidence="1">Acetylesterase</fullName>
    </submittedName>
</protein>
<dbReference type="InterPro" id="IPR000801">
    <property type="entry name" value="Esterase-like"/>
</dbReference>
<accession>A0A3T0D894</accession>
<dbReference type="GO" id="GO:0016747">
    <property type="term" value="F:acyltransferase activity, transferring groups other than amino-acyl groups"/>
    <property type="evidence" value="ECO:0007669"/>
    <property type="project" value="TreeGrafter"/>
</dbReference>
<dbReference type="RefSeq" id="WP_127352715.1">
    <property type="nucleotide sequence ID" value="NZ_CP034791.1"/>
</dbReference>
<dbReference type="Gene3D" id="3.40.50.1820">
    <property type="entry name" value="alpha/beta hydrolase"/>
    <property type="match status" value="1"/>
</dbReference>
<dbReference type="EMBL" id="CP034791">
    <property type="protein sequence ID" value="AZT91391.1"/>
    <property type="molecule type" value="Genomic_DNA"/>
</dbReference>
<dbReference type="PANTHER" id="PTHR48098">
    <property type="entry name" value="ENTEROCHELIN ESTERASE-RELATED"/>
    <property type="match status" value="1"/>
</dbReference>
<name>A0A3T0D894_9FIRM</name>
<dbReference type="SUPFAM" id="SSF53474">
    <property type="entry name" value="alpha/beta-Hydrolases"/>
    <property type="match status" value="1"/>
</dbReference>
<dbReference type="Pfam" id="PF00756">
    <property type="entry name" value="Esterase"/>
    <property type="match status" value="1"/>
</dbReference>
<evidence type="ECO:0000313" key="2">
    <source>
        <dbReference type="Proteomes" id="UP000282930"/>
    </source>
</evidence>
<dbReference type="Proteomes" id="UP000282930">
    <property type="component" value="Chromosome"/>
</dbReference>
<dbReference type="InterPro" id="IPR029058">
    <property type="entry name" value="AB_hydrolase_fold"/>
</dbReference>